<comment type="caution">
    <text evidence="1">The sequence shown here is derived from an EMBL/GenBank/DDBJ whole genome shotgun (WGS) entry which is preliminary data.</text>
</comment>
<reference evidence="2" key="1">
    <citation type="journal article" date="2018" name="Genome Announc.">
        <title>Draft Genome Sequence of the Nitrogen-Fixing and Hormogonia-Inducing Cyanobacterium Nostoc cycadae Strain WK-1, Isolated from the Coralloid Roots of Cycas revoluta.</title>
        <authorList>
            <person name="Kanesaki Y."/>
            <person name="Hirose M."/>
            <person name="Hirose Y."/>
            <person name="Fujisawa T."/>
            <person name="Nakamura Y."/>
            <person name="Watanabe S."/>
            <person name="Matsunaga S."/>
            <person name="Uchida H."/>
            <person name="Murakami A."/>
        </authorList>
    </citation>
    <scope>NUCLEOTIDE SEQUENCE [LARGE SCALE GENOMIC DNA]</scope>
    <source>
        <strain evidence="2">WK-1</strain>
    </source>
</reference>
<proteinExistence type="predicted"/>
<evidence type="ECO:0000313" key="1">
    <source>
        <dbReference type="EMBL" id="GBE94942.1"/>
    </source>
</evidence>
<protein>
    <submittedName>
        <fullName evidence="1">Uncharacterized protein</fullName>
    </submittedName>
</protein>
<dbReference type="AlphaFoldDB" id="A0A2H6LP04"/>
<dbReference type="Proteomes" id="UP000236527">
    <property type="component" value="Unassembled WGS sequence"/>
</dbReference>
<evidence type="ECO:0000313" key="2">
    <source>
        <dbReference type="Proteomes" id="UP000236527"/>
    </source>
</evidence>
<accession>A0A2H6LP04</accession>
<keyword evidence="2" id="KW-1185">Reference proteome</keyword>
<name>A0A2H6LP04_9NOSO</name>
<sequence>MFVNKFCTLKRINIMKLLRIALVSLVLLVNLVIAPPSWASKPNLTQSTDYTEVTQAIDNLVKLKETPADSQYTPEQIERKLGDLKLQKYILETARNWAQCRNETGKTLAVYGHKPKKIAQGNTLYFLGNGQVTDDDWDCDGVYLPVGTKLPGDIEGLTEPLAIKVVDGTQLVATTNPETGVVEFNVTPANVLKAGDINWLMPNLTQADIDAKVPDAPIED</sequence>
<dbReference type="EMBL" id="BDGE01000093">
    <property type="protein sequence ID" value="GBE94942.1"/>
    <property type="molecule type" value="Genomic_DNA"/>
</dbReference>
<organism evidence="1 2">
    <name type="scientific">Nostoc cycadae WK-1</name>
    <dbReference type="NCBI Taxonomy" id="1861711"/>
    <lineage>
        <taxon>Bacteria</taxon>
        <taxon>Bacillati</taxon>
        <taxon>Cyanobacteriota</taxon>
        <taxon>Cyanophyceae</taxon>
        <taxon>Nostocales</taxon>
        <taxon>Nostocaceae</taxon>
        <taxon>Nostoc</taxon>
    </lineage>
</organism>
<gene>
    <name evidence="1" type="ORF">NCWK1_4723</name>
</gene>